<dbReference type="EMBL" id="KX241618">
    <property type="protein sequence ID" value="ANT45259.1"/>
    <property type="molecule type" value="Genomic_DNA"/>
</dbReference>
<name>A0A1X9IAH0_9CAUD</name>
<protein>
    <submittedName>
        <fullName evidence="1">Tail component</fullName>
    </submittedName>
</protein>
<reference evidence="1 2" key="1">
    <citation type="submission" date="2016-05" db="EMBL/GenBank/DDBJ databases">
        <title>A Novel Xanthomonas Oryzae pv. Oryzae Phage Xoo-sp2 as Possible Biocontrol Agent in Plant.</title>
        <authorList>
            <person name="Dong Z."/>
            <person name="Liu J."/>
            <person name="Peng D."/>
        </authorList>
    </citation>
    <scope>NUCLEOTIDE SEQUENCE [LARGE SCALE GENOMIC DNA]</scope>
</reference>
<accession>A0A1X9IAH0</accession>
<evidence type="ECO:0000313" key="2">
    <source>
        <dbReference type="Proteomes" id="UP000223047"/>
    </source>
</evidence>
<organism evidence="1 2">
    <name type="scientific">Xanthomonas phage Xoo-sp2</name>
    <dbReference type="NCBI Taxonomy" id="1852622"/>
    <lineage>
        <taxon>Viruses</taxon>
        <taxon>Duplodnaviria</taxon>
        <taxon>Heunggongvirae</taxon>
        <taxon>Uroviricota</taxon>
        <taxon>Caudoviricetes</taxon>
        <taxon>Mesyanzhinovviridae</taxon>
        <taxon>Bradleyvirinae</taxon>
        <taxon>Xooduovirus</taxon>
        <taxon>Xooduovirus Xoosp2</taxon>
    </lineage>
</organism>
<gene>
    <name evidence="1" type="ORF">Xoosp2_37</name>
</gene>
<proteinExistence type="predicted"/>
<keyword evidence="2" id="KW-1185">Reference proteome</keyword>
<sequence length="132" mass="14436">MASFQGQLRGFGIKTLDRIDKVRRASVLELFKLVIFATPVDTGRLRGNWQTTINSPASAAIGRDDPGGAAAMAEAVANLGSIVDVVWFTNNLPYAERIEYDGWSKQAPEGMVRKHVASWKRIVEAKARAFSG</sequence>
<evidence type="ECO:0000313" key="1">
    <source>
        <dbReference type="EMBL" id="ANT45259.1"/>
    </source>
</evidence>
<dbReference type="Proteomes" id="UP000223047">
    <property type="component" value="Segment"/>
</dbReference>